<dbReference type="EMBL" id="AMZH03018677">
    <property type="protein sequence ID" value="RRT41304.1"/>
    <property type="molecule type" value="Genomic_DNA"/>
</dbReference>
<feature type="chain" id="PRO_5019525295" description="Secreted protein" evidence="1">
    <location>
        <begin position="19"/>
        <end position="101"/>
    </location>
</feature>
<gene>
    <name evidence="2" type="ORF">B296_00057919</name>
</gene>
<organism evidence="2 3">
    <name type="scientific">Ensete ventricosum</name>
    <name type="common">Abyssinian banana</name>
    <name type="synonym">Musa ensete</name>
    <dbReference type="NCBI Taxonomy" id="4639"/>
    <lineage>
        <taxon>Eukaryota</taxon>
        <taxon>Viridiplantae</taxon>
        <taxon>Streptophyta</taxon>
        <taxon>Embryophyta</taxon>
        <taxon>Tracheophyta</taxon>
        <taxon>Spermatophyta</taxon>
        <taxon>Magnoliopsida</taxon>
        <taxon>Liliopsida</taxon>
        <taxon>Zingiberales</taxon>
        <taxon>Musaceae</taxon>
        <taxon>Ensete</taxon>
    </lineage>
</organism>
<proteinExistence type="predicted"/>
<evidence type="ECO:0000313" key="3">
    <source>
        <dbReference type="Proteomes" id="UP000287651"/>
    </source>
</evidence>
<comment type="caution">
    <text evidence="2">The sequence shown here is derived from an EMBL/GenBank/DDBJ whole genome shotgun (WGS) entry which is preliminary data.</text>
</comment>
<dbReference type="AlphaFoldDB" id="A0A426XPB5"/>
<evidence type="ECO:0000256" key="1">
    <source>
        <dbReference type="SAM" id="SignalP"/>
    </source>
</evidence>
<evidence type="ECO:0008006" key="4">
    <source>
        <dbReference type="Google" id="ProtNLM"/>
    </source>
</evidence>
<feature type="signal peptide" evidence="1">
    <location>
        <begin position="1"/>
        <end position="18"/>
    </location>
</feature>
<accession>A0A426XPB5</accession>
<name>A0A426XPB5_ENSVE</name>
<reference evidence="2 3" key="1">
    <citation type="journal article" date="2014" name="Agronomy (Basel)">
        <title>A Draft Genome Sequence for Ensete ventricosum, the Drought-Tolerant Tree Against Hunger.</title>
        <authorList>
            <person name="Harrison J."/>
            <person name="Moore K.A."/>
            <person name="Paszkiewicz K."/>
            <person name="Jones T."/>
            <person name="Grant M."/>
            <person name="Ambacheew D."/>
            <person name="Muzemil S."/>
            <person name="Studholme D.J."/>
        </authorList>
    </citation>
    <scope>NUCLEOTIDE SEQUENCE [LARGE SCALE GENOMIC DNA]</scope>
</reference>
<evidence type="ECO:0000313" key="2">
    <source>
        <dbReference type="EMBL" id="RRT41304.1"/>
    </source>
</evidence>
<dbReference type="Proteomes" id="UP000287651">
    <property type="component" value="Unassembled WGS sequence"/>
</dbReference>
<keyword evidence="1" id="KW-0732">Signal</keyword>
<protein>
    <recommendedName>
        <fullName evidence="4">Secreted protein</fullName>
    </recommendedName>
</protein>
<sequence>MTWLLIVVTGVAPEYALSFFPPPPQEACLGFLKERLEAWLGSFASWVCDPVGCVGSPAVIPIRARWPASILLVYRCEPLVRLGFVVWRRSIEMHNLGAGLA</sequence>